<feature type="transmembrane region" description="Helical" evidence="10">
    <location>
        <begin position="128"/>
        <end position="148"/>
    </location>
</feature>
<evidence type="ECO:0000256" key="9">
    <source>
        <dbReference type="ARBA" id="ARBA00023136"/>
    </source>
</evidence>
<evidence type="ECO:0000313" key="11">
    <source>
        <dbReference type="EMBL" id="TQM40793.1"/>
    </source>
</evidence>
<keyword evidence="8 10" id="KW-1133">Transmembrane helix</keyword>
<dbReference type="RefSeq" id="WP_089079441.1">
    <property type="nucleotide sequence ID" value="NZ_VFPJ01000001.1"/>
</dbReference>
<evidence type="ECO:0000256" key="3">
    <source>
        <dbReference type="ARBA" id="ARBA00006669"/>
    </source>
</evidence>
<dbReference type="AlphaFoldDB" id="A0A543G3Y3"/>
<feature type="transmembrane region" description="Helical" evidence="10">
    <location>
        <begin position="155"/>
        <end position="171"/>
    </location>
</feature>
<dbReference type="Pfam" id="PF04973">
    <property type="entry name" value="NMN_transporter"/>
    <property type="match status" value="1"/>
</dbReference>
<gene>
    <name evidence="11" type="ORF">BC670_1703</name>
</gene>
<accession>A0A543G3Y3</accession>
<evidence type="ECO:0000256" key="2">
    <source>
        <dbReference type="ARBA" id="ARBA00004651"/>
    </source>
</evidence>
<sequence length="206" mass="24332">MLDFWFAQYKNETFLEIFLEITAALLGLASVWYSKKNNILVFPTGLVNTAIYAYLFWKWSLLGDSMINVYYFVMSLYGWYLWQQKSNQADLPVTMMDKSDRQKALLLFLGALVFVITVYLFVHKLTNWMSYVDTLITGLFFVGMWLMAKKKIENWLFWIVGDIISVPLYFIKGYTVTSLQYFIFTIIAFYGFLEWKKILNKTNPIS</sequence>
<name>A0A543G3Y3_9FLAO</name>
<keyword evidence="6" id="KW-1003">Cell membrane</keyword>
<comment type="subcellular location">
    <subcellularLocation>
        <location evidence="2">Cell membrane</location>
        <topology evidence="2">Multi-pass membrane protein</topology>
    </subcellularLocation>
</comment>
<keyword evidence="7 10" id="KW-0812">Transmembrane</keyword>
<dbReference type="Proteomes" id="UP000320773">
    <property type="component" value="Unassembled WGS sequence"/>
</dbReference>
<reference evidence="11 12" key="1">
    <citation type="submission" date="2019-06" db="EMBL/GenBank/DDBJ databases">
        <title>Genomic Encyclopedia of Archaeal and Bacterial Type Strains, Phase II (KMG-II): from individual species to whole genera.</title>
        <authorList>
            <person name="Goeker M."/>
        </authorList>
    </citation>
    <scope>NUCLEOTIDE SEQUENCE [LARGE SCALE GENOMIC DNA]</scope>
    <source>
        <strain evidence="11 12">DSM 24789</strain>
    </source>
</reference>
<evidence type="ECO:0000256" key="6">
    <source>
        <dbReference type="ARBA" id="ARBA00022475"/>
    </source>
</evidence>
<dbReference type="PANTHER" id="PTHR36122">
    <property type="entry name" value="NICOTINAMIDE RIBOSIDE TRANSPORTER PNUC"/>
    <property type="match status" value="1"/>
</dbReference>
<feature type="transmembrane region" description="Helical" evidence="10">
    <location>
        <begin position="40"/>
        <end position="59"/>
    </location>
</feature>
<proteinExistence type="inferred from homology"/>
<feature type="transmembrane region" description="Helical" evidence="10">
    <location>
        <begin position="177"/>
        <end position="193"/>
    </location>
</feature>
<keyword evidence="9 10" id="KW-0472">Membrane</keyword>
<keyword evidence="5" id="KW-0813">Transport</keyword>
<comment type="function">
    <text evidence="1">Required for nicotinamide riboside transport across the inner membrane.</text>
</comment>
<evidence type="ECO:0000256" key="8">
    <source>
        <dbReference type="ARBA" id="ARBA00022989"/>
    </source>
</evidence>
<feature type="transmembrane region" description="Helical" evidence="10">
    <location>
        <begin position="103"/>
        <end position="122"/>
    </location>
</feature>
<comment type="similarity">
    <text evidence="3">Belongs to the nicotinamide ribonucleoside (NR) uptake permease (TC 4.B.1) family.</text>
</comment>
<evidence type="ECO:0000256" key="4">
    <source>
        <dbReference type="ARBA" id="ARBA00017522"/>
    </source>
</evidence>
<evidence type="ECO:0000256" key="5">
    <source>
        <dbReference type="ARBA" id="ARBA00022448"/>
    </source>
</evidence>
<dbReference type="NCBIfam" id="TIGR01528">
    <property type="entry name" value="NMN_trans_PnuC"/>
    <property type="match status" value="1"/>
</dbReference>
<dbReference type="EMBL" id="VFPJ01000001">
    <property type="protein sequence ID" value="TQM40793.1"/>
    <property type="molecule type" value="Genomic_DNA"/>
</dbReference>
<evidence type="ECO:0000256" key="10">
    <source>
        <dbReference type="SAM" id="Phobius"/>
    </source>
</evidence>
<evidence type="ECO:0000313" key="12">
    <source>
        <dbReference type="Proteomes" id="UP000320773"/>
    </source>
</evidence>
<organism evidence="11 12">
    <name type="scientific">Flavobacterium branchiophilum</name>
    <dbReference type="NCBI Taxonomy" id="55197"/>
    <lineage>
        <taxon>Bacteria</taxon>
        <taxon>Pseudomonadati</taxon>
        <taxon>Bacteroidota</taxon>
        <taxon>Flavobacteriia</taxon>
        <taxon>Flavobacteriales</taxon>
        <taxon>Flavobacteriaceae</taxon>
        <taxon>Flavobacterium</taxon>
    </lineage>
</organism>
<feature type="transmembrane region" description="Helical" evidence="10">
    <location>
        <begin position="14"/>
        <end position="33"/>
    </location>
</feature>
<dbReference type="InterPro" id="IPR006419">
    <property type="entry name" value="NMN_transpt_PnuC"/>
</dbReference>
<dbReference type="GO" id="GO:0005886">
    <property type="term" value="C:plasma membrane"/>
    <property type="evidence" value="ECO:0007669"/>
    <property type="project" value="UniProtKB-SubCell"/>
</dbReference>
<evidence type="ECO:0000256" key="1">
    <source>
        <dbReference type="ARBA" id="ARBA00002672"/>
    </source>
</evidence>
<comment type="caution">
    <text evidence="11">The sequence shown here is derived from an EMBL/GenBank/DDBJ whole genome shotgun (WGS) entry which is preliminary data.</text>
</comment>
<protein>
    <recommendedName>
        <fullName evidence="4">Nicotinamide riboside transporter PnuC</fullName>
    </recommendedName>
</protein>
<evidence type="ECO:0000256" key="7">
    <source>
        <dbReference type="ARBA" id="ARBA00022692"/>
    </source>
</evidence>
<feature type="transmembrane region" description="Helical" evidence="10">
    <location>
        <begin position="65"/>
        <end position="82"/>
    </location>
</feature>
<dbReference type="PANTHER" id="PTHR36122:SF2">
    <property type="entry name" value="NICOTINAMIDE RIBOSIDE TRANSPORTER PNUC"/>
    <property type="match status" value="1"/>
</dbReference>
<dbReference type="GO" id="GO:0034257">
    <property type="term" value="F:nicotinamide riboside transmembrane transporter activity"/>
    <property type="evidence" value="ECO:0007669"/>
    <property type="project" value="InterPro"/>
</dbReference>